<dbReference type="Pfam" id="PF18252">
    <property type="entry name" value="Cu_bind_CorA"/>
    <property type="match status" value="1"/>
</dbReference>
<accession>G1UBC6</accession>
<dbReference type="STRING" id="243233.MCA2589"/>
<reference evidence="4 5" key="2">
    <citation type="journal article" date="2008" name="J. Biol. Chem.">
        <title>An oxidized tryptophan facilitates copper binding in Methylococcus capsulatus-secreted protein MopE.</title>
        <authorList>
            <person name="Helland R."/>
            <person name="Fjellbirkeland A."/>
            <person name="Karlsen O.A."/>
            <person name="Ve T."/>
            <person name="Lillehaug J.R."/>
            <person name="Jensen H.B."/>
        </authorList>
    </citation>
    <scope>X-RAY CRYSTALLOGRAPHY (1.35 ANGSTROMS) OF 205-540 IN COMPLEX WITH CA(2+) AND CU(2+)</scope>
</reference>
<dbReference type="PDBsum" id="2VOV"/>
<sequence>MRDTMNEKHCYSLLAAGLIAAVPQLAAAHGGTHDVTAVAHLSYSEAYSEKLKKGQEVGTELLVLDGRFEFNEHVGMGDITPDTTWSAVVQGQTLATGTLGDATKKKFGAKGGMAVINVPGGGTLKFTWNAKAIMLKLKWTGEPALARLYKDQNTSINLPQFPVDIAIGSLHGYFNVPVTGQAKATTKNGTMLSKIALKGTANSAGLDTLDRDGDGSTADADCNDFAPTIHPGAAEATLDGVDSNCDGRDSGVAEVVETFKNPGTYSSPVINFKIASPPGPGTPIYGPPRDFSGYNKSYSLAIGKTSYYDPTTGTKWNDDTITPVSDGQDIWRGWTHTGKWSFFNGKAGDKITLSVQRDAQEASLKGAHPGFILFWRPEGGPLFWAGTQDLDEGQTALPADSDTVIGHVIVQHADWTLQGLPPKADHTAPAGVDTELYPMKPDSYTMYYVDSGYDADKYVASKKLIMHPTAFKGLALNDGTAGAFTKSITLPKTGYYMLYVANVLEVDDWSVDADGKLTTTGEVWEVPAKGCWVNITISKP</sequence>
<keyword evidence="4 5" id="KW-0106">Calcium</keyword>
<dbReference type="HOGENOM" id="CLU_504142_0_0_6"/>
<feature type="binding site" evidence="4 5">
    <location>
        <position position="478"/>
    </location>
    <ligand>
        <name>Ca(2+)</name>
        <dbReference type="ChEBI" id="CHEBI:29108"/>
    </ligand>
</feature>
<dbReference type="Proteomes" id="UP000006821">
    <property type="component" value="Chromosome"/>
</dbReference>
<evidence type="ECO:0000259" key="1">
    <source>
        <dbReference type="Pfam" id="PF18252"/>
    </source>
</evidence>
<dbReference type="Gene3D" id="2.60.120.1220">
    <property type="match status" value="1"/>
</dbReference>
<dbReference type="PDB" id="2VOW">
    <property type="method" value="X-ray"/>
    <property type="resolution" value="1.65 A"/>
    <property type="chains" value="A=205-540"/>
</dbReference>
<name>G1UBC6_METCA</name>
<dbReference type="EMBL" id="AE017282">
    <property type="protein sequence ID" value="AAU91315.1"/>
    <property type="molecule type" value="Genomic_DNA"/>
</dbReference>
<proteinExistence type="evidence at protein level"/>
<dbReference type="KEGG" id="mca:MCA2589"/>
<protein>
    <submittedName>
        <fullName evidence="2">Surface-associated protein</fullName>
    </submittedName>
</protein>
<keyword evidence="4 5" id="KW-0002">3D-structure</keyword>
<feature type="binding site" evidence="4 6">
    <location>
        <position position="407"/>
    </location>
    <ligand>
        <name>Cu(2+)</name>
        <dbReference type="ChEBI" id="CHEBI:29036"/>
    </ligand>
</feature>
<dbReference type="PDB" id="2VOV">
    <property type="method" value="X-ray"/>
    <property type="resolution" value="1.35 A"/>
    <property type="chains" value="A=205-540"/>
</dbReference>
<dbReference type="InterPro" id="IPR041007">
    <property type="entry name" value="Cu_bind_CorA"/>
</dbReference>
<feature type="domain" description="Copper(I)-binding protein CorA" evidence="1">
    <location>
        <begin position="280"/>
        <end position="510"/>
    </location>
</feature>
<feature type="binding site" evidence="4 5">
    <location>
        <position position="480"/>
    </location>
    <ligand>
        <name>Ca(2+)</name>
        <dbReference type="ChEBI" id="CHEBI:29108"/>
    </ligand>
</feature>
<dbReference type="InterPro" id="IPR021655">
    <property type="entry name" value="Put_metal-bd"/>
</dbReference>
<gene>
    <name evidence="2" type="primary">mopE</name>
    <name evidence="2" type="ordered locus">MCA2589</name>
</gene>
<dbReference type="PDBsum" id="2VOW"/>
<evidence type="ECO:0000313" key="3">
    <source>
        <dbReference type="Proteomes" id="UP000006821"/>
    </source>
</evidence>
<feature type="binding site" evidence="4 5">
    <location>
        <position position="456"/>
    </location>
    <ligand>
        <name>Ca(2+)</name>
        <dbReference type="ChEBI" id="CHEBI:29108"/>
    </ligand>
</feature>
<dbReference type="Pfam" id="PF11617">
    <property type="entry name" value="Cu-binding_MopE"/>
    <property type="match status" value="1"/>
</dbReference>
<feature type="binding site" evidence="4 6">
    <location>
        <position position="336"/>
    </location>
    <ligand>
        <name>Cu(2+)</name>
        <dbReference type="ChEBI" id="CHEBI:29036"/>
    </ligand>
</feature>
<evidence type="ECO:0007829" key="6">
    <source>
        <dbReference type="PDB" id="2VOX"/>
    </source>
</evidence>
<dbReference type="GO" id="GO:0046872">
    <property type="term" value="F:metal ion binding"/>
    <property type="evidence" value="ECO:0007669"/>
    <property type="project" value="UniProtKB-KW"/>
</dbReference>
<dbReference type="EvolutionaryTrace" id="G1UBC6"/>
<dbReference type="SMR" id="G1UBC6"/>
<organism evidence="2 3">
    <name type="scientific">Methylococcus capsulatus (strain ATCC 33009 / NCIMB 11132 / Bath)</name>
    <dbReference type="NCBI Taxonomy" id="243233"/>
    <lineage>
        <taxon>Bacteria</taxon>
        <taxon>Pseudomonadati</taxon>
        <taxon>Pseudomonadota</taxon>
        <taxon>Gammaproteobacteria</taxon>
        <taxon>Methylococcales</taxon>
        <taxon>Methylococcaceae</taxon>
        <taxon>Methylococcus</taxon>
    </lineage>
</organism>
<dbReference type="PDBsum" id="2VOX"/>
<feature type="binding site" evidence="4 5">
    <location>
        <position position="483"/>
    </location>
    <ligand>
        <name>Ca(2+)</name>
        <dbReference type="ChEBI" id="CHEBI:29108"/>
    </ligand>
</feature>
<evidence type="ECO:0000313" key="2">
    <source>
        <dbReference type="EMBL" id="AAU91315.1"/>
    </source>
</evidence>
<reference evidence="2 3" key="1">
    <citation type="journal article" date="2004" name="PLoS Biol.">
        <title>Genomic insights into methanotrophy: the complete genome sequence of Methylococcus capsulatus (Bath).</title>
        <authorList>
            <person name="Ward N.L."/>
            <person name="Larsen O."/>
            <person name="Sakwa J."/>
            <person name="Bruseth L."/>
            <person name="Khouri H.M."/>
            <person name="Durkin A.S."/>
            <person name="Dimitrov G."/>
            <person name="Jiang L."/>
            <person name="Scanlan D."/>
            <person name="Kang K.H."/>
            <person name="Lewis M.R."/>
            <person name="Nelson K.E."/>
            <person name="Methe B.A."/>
            <person name="Wu M."/>
            <person name="Heidelberg J.F."/>
            <person name="Paulsen I.T."/>
            <person name="Fouts D.E."/>
            <person name="Ravel J."/>
            <person name="Tettelin H."/>
            <person name="Ren Q."/>
            <person name="Read T.D."/>
            <person name="DeBoy R.T."/>
            <person name="Seshadri R."/>
            <person name="Salzberg S.L."/>
            <person name="Jensen H.B."/>
            <person name="Birkeland N.K."/>
            <person name="Nelson W.C."/>
            <person name="Dodson R.J."/>
            <person name="Grindhaug S.H."/>
            <person name="Holt I.E."/>
            <person name="Eidhammer I."/>
            <person name="Jonasen I."/>
            <person name="Vanaken S."/>
            <person name="Utterback T.R."/>
            <person name="Feldblyum T.V."/>
            <person name="Fraser C.M."/>
            <person name="Lillehaug J.R."/>
            <person name="Eisen J.A."/>
        </authorList>
    </citation>
    <scope>NUCLEOTIDE SEQUENCE [LARGE SCALE GENOMIC DNA]</scope>
    <source>
        <strain evidence="3">ATCC 33009 / NCIMB 11132 / Bath</strain>
    </source>
</reference>
<evidence type="ECO:0007829" key="4">
    <source>
        <dbReference type="PDB" id="2VOV"/>
    </source>
</evidence>
<dbReference type="AlphaFoldDB" id="G1UBC6"/>
<feature type="binding site" evidence="4 5">
    <location>
        <position position="454"/>
    </location>
    <ligand>
        <name>Ca(2+)</name>
        <dbReference type="ChEBI" id="CHEBI:29108"/>
    </ligand>
</feature>
<dbReference type="PDB" id="2VOX">
    <property type="method" value="X-ray"/>
    <property type="resolution" value="1.90 A"/>
    <property type="chains" value="A=205-540"/>
</dbReference>
<keyword evidence="4 5" id="KW-0479">Metal-binding</keyword>
<evidence type="ECO:0007829" key="5">
    <source>
        <dbReference type="PDB" id="2VOW"/>
    </source>
</evidence>